<evidence type="ECO:0000256" key="1">
    <source>
        <dbReference type="SAM" id="MobiDB-lite"/>
    </source>
</evidence>
<dbReference type="RefSeq" id="WP_155671471.1">
    <property type="nucleotide sequence ID" value="NZ_WOCA01000024.1"/>
</dbReference>
<protein>
    <submittedName>
        <fullName evidence="2">Uncharacterized protein</fullName>
    </submittedName>
</protein>
<keyword evidence="3" id="KW-1185">Reference proteome</keyword>
<dbReference type="EMBL" id="WOCA01000024">
    <property type="protein sequence ID" value="MUK90560.1"/>
    <property type="molecule type" value="Genomic_DNA"/>
</dbReference>
<organism evidence="2 3">
    <name type="scientific">Ornithinibacillus caprae</name>
    <dbReference type="NCBI Taxonomy" id="2678566"/>
    <lineage>
        <taxon>Bacteria</taxon>
        <taxon>Bacillati</taxon>
        <taxon>Bacillota</taxon>
        <taxon>Bacilli</taxon>
        <taxon>Bacillales</taxon>
        <taxon>Bacillaceae</taxon>
        <taxon>Ornithinibacillus</taxon>
    </lineage>
</organism>
<comment type="caution">
    <text evidence="2">The sequence shown here is derived from an EMBL/GenBank/DDBJ whole genome shotgun (WGS) entry which is preliminary data.</text>
</comment>
<feature type="compositionally biased region" description="Basic and acidic residues" evidence="1">
    <location>
        <begin position="67"/>
        <end position="79"/>
    </location>
</feature>
<reference evidence="2 3" key="1">
    <citation type="submission" date="2019-11" db="EMBL/GenBank/DDBJ databases">
        <authorList>
            <person name="Li X."/>
        </authorList>
    </citation>
    <scope>NUCLEOTIDE SEQUENCE [LARGE SCALE GENOMIC DNA]</scope>
    <source>
        <strain evidence="2 3">L9</strain>
    </source>
</reference>
<proteinExistence type="predicted"/>
<gene>
    <name evidence="2" type="ORF">GMD78_19575</name>
</gene>
<name>A0A6N8FLP1_9BACI</name>
<feature type="region of interest" description="Disordered" evidence="1">
    <location>
        <begin position="43"/>
        <end position="79"/>
    </location>
</feature>
<sequence>MSDNKRVIRVKDLVIKADNVFVEPPRRRDPFFGGFRDRRVDDDRLESSSLSLESSSSELVGGESDEQDRKDDRRPFSWI</sequence>
<evidence type="ECO:0000313" key="3">
    <source>
        <dbReference type="Proteomes" id="UP000469125"/>
    </source>
</evidence>
<accession>A0A6N8FLP1</accession>
<evidence type="ECO:0000313" key="2">
    <source>
        <dbReference type="EMBL" id="MUK90560.1"/>
    </source>
</evidence>
<dbReference type="Proteomes" id="UP000469125">
    <property type="component" value="Unassembled WGS sequence"/>
</dbReference>
<dbReference type="AlphaFoldDB" id="A0A6N8FLP1"/>
<feature type="compositionally biased region" description="Low complexity" evidence="1">
    <location>
        <begin position="47"/>
        <end position="62"/>
    </location>
</feature>